<dbReference type="Gene3D" id="1.10.10.10">
    <property type="entry name" value="Winged helix-like DNA-binding domain superfamily/Winged helix DNA-binding domain"/>
    <property type="match status" value="1"/>
</dbReference>
<dbReference type="InterPro" id="IPR007627">
    <property type="entry name" value="RNA_pol_sigma70_r2"/>
</dbReference>
<dbReference type="NCBIfam" id="TIGR02937">
    <property type="entry name" value="sigma70-ECF"/>
    <property type="match status" value="1"/>
</dbReference>
<keyword evidence="2" id="KW-0805">Transcription regulation</keyword>
<name>A0A0T7FF02_NEOGA</name>
<keyword evidence="3" id="KW-0731">Sigma factor</keyword>
<dbReference type="AlphaFoldDB" id="A0A0T7FF02"/>
<dbReference type="GO" id="GO:0006352">
    <property type="term" value="P:DNA-templated transcription initiation"/>
    <property type="evidence" value="ECO:0007669"/>
    <property type="project" value="InterPro"/>
</dbReference>
<keyword evidence="7" id="KW-0240">DNA-directed RNA polymerase</keyword>
<dbReference type="PANTHER" id="PTHR43133:SF63">
    <property type="entry name" value="RNA POLYMERASE SIGMA FACTOR FECI-RELATED"/>
    <property type="match status" value="1"/>
</dbReference>
<reference evidence="7 8" key="1">
    <citation type="submission" date="2014-08" db="EMBL/GenBank/DDBJ databases">
        <authorList>
            <person name="Chen Y.-H."/>
        </authorList>
    </citation>
    <scope>NUCLEOTIDE SEQUENCE [LARGE SCALE GENOMIC DNA]</scope>
</reference>
<dbReference type="InterPro" id="IPR013325">
    <property type="entry name" value="RNA_pol_sigma_r2"/>
</dbReference>
<gene>
    <name evidence="7" type="ORF">NGAL_HAMBI1145_18850</name>
</gene>
<dbReference type="GO" id="GO:0016987">
    <property type="term" value="F:sigma factor activity"/>
    <property type="evidence" value="ECO:0007669"/>
    <property type="project" value="UniProtKB-KW"/>
</dbReference>
<feature type="domain" description="RNA polymerase sigma-70 region 2" evidence="5">
    <location>
        <begin position="11"/>
        <end position="77"/>
    </location>
</feature>
<dbReference type="Gene3D" id="1.10.1740.10">
    <property type="match status" value="1"/>
</dbReference>
<dbReference type="GO" id="GO:0000428">
    <property type="term" value="C:DNA-directed RNA polymerase complex"/>
    <property type="evidence" value="ECO:0007669"/>
    <property type="project" value="UniProtKB-KW"/>
</dbReference>
<sequence>MTLEAESRHSLYLAHRSALVDYAARILGSREAAEDIVQEAYLRFAPGKTPGESARQGLAYLYRIVRNLSFDVLKRRKIEYRGHAEDPPFWTIPQAADNPEQTVMFGDEVRVAAAALDALPSEIRIAVEMYRFGGHTLEGVADHLGISVATAHRHVRTAMVRIATALDRKNA</sequence>
<protein>
    <submittedName>
        <fullName evidence="7">DNA-directed RNA polymerase sigma-E/Sigma-24/FecI</fullName>
    </submittedName>
</protein>
<evidence type="ECO:0000259" key="5">
    <source>
        <dbReference type="Pfam" id="PF04542"/>
    </source>
</evidence>
<evidence type="ECO:0000256" key="1">
    <source>
        <dbReference type="ARBA" id="ARBA00010641"/>
    </source>
</evidence>
<dbReference type="InterPro" id="IPR014284">
    <property type="entry name" value="RNA_pol_sigma-70_dom"/>
</dbReference>
<dbReference type="SUPFAM" id="SSF88659">
    <property type="entry name" value="Sigma3 and sigma4 domains of RNA polymerase sigma factors"/>
    <property type="match status" value="1"/>
</dbReference>
<evidence type="ECO:0000313" key="7">
    <source>
        <dbReference type="EMBL" id="CDZ33539.1"/>
    </source>
</evidence>
<dbReference type="RefSeq" id="WP_046666096.1">
    <property type="nucleotide sequence ID" value="NZ_CCRH01000004.1"/>
</dbReference>
<evidence type="ECO:0000256" key="3">
    <source>
        <dbReference type="ARBA" id="ARBA00023082"/>
    </source>
</evidence>
<proteinExistence type="inferred from homology"/>
<dbReference type="EMBL" id="CCRH01000004">
    <property type="protein sequence ID" value="CDZ33539.1"/>
    <property type="molecule type" value="Genomic_DNA"/>
</dbReference>
<dbReference type="Pfam" id="PF04542">
    <property type="entry name" value="Sigma70_r2"/>
    <property type="match status" value="1"/>
</dbReference>
<dbReference type="InterPro" id="IPR036388">
    <property type="entry name" value="WH-like_DNA-bd_sf"/>
</dbReference>
<evidence type="ECO:0000313" key="8">
    <source>
        <dbReference type="Proteomes" id="UP000046176"/>
    </source>
</evidence>
<evidence type="ECO:0000259" key="6">
    <source>
        <dbReference type="Pfam" id="PF08281"/>
    </source>
</evidence>
<accession>A0A0T7FF02</accession>
<comment type="similarity">
    <text evidence="1">Belongs to the sigma-70 factor family. ECF subfamily.</text>
</comment>
<dbReference type="InterPro" id="IPR013324">
    <property type="entry name" value="RNA_pol_sigma_r3/r4-like"/>
</dbReference>
<dbReference type="InterPro" id="IPR039425">
    <property type="entry name" value="RNA_pol_sigma-70-like"/>
</dbReference>
<keyword evidence="4" id="KW-0804">Transcription</keyword>
<dbReference type="Pfam" id="PF08281">
    <property type="entry name" value="Sigma70_r4_2"/>
    <property type="match status" value="1"/>
</dbReference>
<dbReference type="GO" id="GO:0003677">
    <property type="term" value="F:DNA binding"/>
    <property type="evidence" value="ECO:0007669"/>
    <property type="project" value="InterPro"/>
</dbReference>
<dbReference type="OrthoDB" id="9794372at2"/>
<dbReference type="SUPFAM" id="SSF88946">
    <property type="entry name" value="Sigma2 domain of RNA polymerase sigma factors"/>
    <property type="match status" value="1"/>
</dbReference>
<dbReference type="PANTHER" id="PTHR43133">
    <property type="entry name" value="RNA POLYMERASE ECF-TYPE SIGMA FACTO"/>
    <property type="match status" value="1"/>
</dbReference>
<evidence type="ECO:0000256" key="4">
    <source>
        <dbReference type="ARBA" id="ARBA00023163"/>
    </source>
</evidence>
<evidence type="ECO:0000256" key="2">
    <source>
        <dbReference type="ARBA" id="ARBA00023015"/>
    </source>
</evidence>
<dbReference type="Proteomes" id="UP000046176">
    <property type="component" value="Unassembled WGS sequence"/>
</dbReference>
<feature type="domain" description="RNA polymerase sigma factor 70 region 4 type 2" evidence="6">
    <location>
        <begin position="114"/>
        <end position="161"/>
    </location>
</feature>
<dbReference type="InterPro" id="IPR013249">
    <property type="entry name" value="RNA_pol_sigma70_r4_t2"/>
</dbReference>
<organism evidence="7 8">
    <name type="scientific">Neorhizobium galegae bv. officinalis</name>
    <dbReference type="NCBI Taxonomy" id="323656"/>
    <lineage>
        <taxon>Bacteria</taxon>
        <taxon>Pseudomonadati</taxon>
        <taxon>Pseudomonadota</taxon>
        <taxon>Alphaproteobacteria</taxon>
        <taxon>Hyphomicrobiales</taxon>
        <taxon>Rhizobiaceae</taxon>
        <taxon>Rhizobium/Agrobacterium group</taxon>
        <taxon>Neorhizobium</taxon>
    </lineage>
</organism>